<name>A0A2L2BP34_9MICO</name>
<dbReference type="Proteomes" id="UP000243077">
    <property type="component" value="Chromosome"/>
</dbReference>
<organism evidence="2 3">
    <name type="scientific">Pontimonas salivibrio</name>
    <dbReference type="NCBI Taxonomy" id="1159327"/>
    <lineage>
        <taxon>Bacteria</taxon>
        <taxon>Bacillati</taxon>
        <taxon>Actinomycetota</taxon>
        <taxon>Actinomycetes</taxon>
        <taxon>Micrococcales</taxon>
        <taxon>Microbacteriaceae</taxon>
        <taxon>Pontimonas</taxon>
    </lineage>
</organism>
<dbReference type="KEGG" id="psai:C3B54_11435"/>
<evidence type="ECO:0000256" key="1">
    <source>
        <dbReference type="SAM" id="MobiDB-lite"/>
    </source>
</evidence>
<gene>
    <name evidence="2" type="ORF">C3B54_11435</name>
</gene>
<keyword evidence="2" id="KW-0347">Helicase</keyword>
<keyword evidence="2" id="KW-0067">ATP-binding</keyword>
<proteinExistence type="predicted"/>
<dbReference type="RefSeq" id="WP_104913043.1">
    <property type="nucleotide sequence ID" value="NZ_CP026923.1"/>
</dbReference>
<keyword evidence="3" id="KW-1185">Reference proteome</keyword>
<dbReference type="GO" id="GO:0004386">
    <property type="term" value="F:helicase activity"/>
    <property type="evidence" value="ECO:0007669"/>
    <property type="project" value="UniProtKB-KW"/>
</dbReference>
<feature type="region of interest" description="Disordered" evidence="1">
    <location>
        <begin position="69"/>
        <end position="91"/>
    </location>
</feature>
<accession>A0A2L2BP34</accession>
<sequence length="584" mass="63030">MNKWTLGVFHELSGAPADVLARLLTERGVVAQAEADPLTLARQLVSADAITSQLQLLTEDELDALDALFDQDPPADSSAPDEASGLPEEAHTRQLVHTVDSTTALRPEIAALWPDIRTHRDGATPPAVNPGVSDQGPAAIDVAAVMSSLEGVEMLLAAASTQPVDSTTLPDDDTWAARLGSDSLGQRPWAQLGELAQRTGLLGQRGHKWMLTQRGLQWCRRPLVERWSHLVHTFWSQAPTWFTRALGDGVTGGAHPLVAYPLVDSDVWNHWSELAHRVGVMVDGRPSELAEVLASRGDSTKVMHESLPEPLRQLYPDGPDSVVAAGVLDPEVEATLRDIGQWISGGLAPRFIISPATVLGAIQRGISPGDIETFIDGALPGGRTGALGQVISDTLKKAQAITVDGVEGGSRLRVRDGLLVDLLQADRRLQSLKLTPTSENEFFTAHSVEDVHRVLLAENYPHLVVDAEGQPQDSEGHDVVLRLPAEGGAWSLPDTEALVAQWQQQRAEQPAQWFLPALDVCIAEKLAVRVGVNMGTEVATLQVEPRSVQNGRLRARDTRSDVERTIPVKQIVWIDHGGSASDES</sequence>
<reference evidence="2 3" key="1">
    <citation type="submission" date="2018-02" db="EMBL/GenBank/DDBJ databases">
        <title>Complete genome of the streamlined marine actinobacterium Pontimonas salivibrio CL-TW6 adapted to coastal planktonic lifestype.</title>
        <authorList>
            <person name="Cho B.C."/>
            <person name="Hardies S.C."/>
            <person name="Jang G.I."/>
            <person name="Hwang C.Y."/>
        </authorList>
    </citation>
    <scope>NUCLEOTIDE SEQUENCE [LARGE SCALE GENOMIC DNA]</scope>
    <source>
        <strain evidence="2 3">CL-TW6</strain>
    </source>
</reference>
<protein>
    <submittedName>
        <fullName evidence="2">Helicase-related protein</fullName>
    </submittedName>
</protein>
<evidence type="ECO:0000313" key="3">
    <source>
        <dbReference type="Proteomes" id="UP000243077"/>
    </source>
</evidence>
<keyword evidence="2" id="KW-0547">Nucleotide-binding</keyword>
<dbReference type="EMBL" id="CP026923">
    <property type="protein sequence ID" value="AVG23430.1"/>
    <property type="molecule type" value="Genomic_DNA"/>
</dbReference>
<dbReference type="AlphaFoldDB" id="A0A2L2BP34"/>
<evidence type="ECO:0000313" key="2">
    <source>
        <dbReference type="EMBL" id="AVG23430.1"/>
    </source>
</evidence>
<dbReference type="OrthoDB" id="3415124at2"/>
<feature type="compositionally biased region" description="Low complexity" evidence="1">
    <location>
        <begin position="69"/>
        <end position="84"/>
    </location>
</feature>
<keyword evidence="2" id="KW-0378">Hydrolase</keyword>